<feature type="region of interest" description="Disordered" evidence="1">
    <location>
        <begin position="2079"/>
        <end position="2113"/>
    </location>
</feature>
<name>A0A8T2JV88_9PIPI</name>
<feature type="compositionally biased region" description="Polar residues" evidence="1">
    <location>
        <begin position="1999"/>
        <end position="2008"/>
    </location>
</feature>
<protein>
    <recommendedName>
        <fullName evidence="2">Serine/threonine-protein kinase WNK CCTL2 domain-containing protein</fullName>
    </recommendedName>
</protein>
<feature type="region of interest" description="Disordered" evidence="1">
    <location>
        <begin position="1840"/>
        <end position="1960"/>
    </location>
</feature>
<dbReference type="InterPro" id="IPR056865">
    <property type="entry name" value="CCTL2_WNK"/>
</dbReference>
<feature type="region of interest" description="Disordered" evidence="1">
    <location>
        <begin position="1664"/>
        <end position="1689"/>
    </location>
</feature>
<evidence type="ECO:0000313" key="4">
    <source>
        <dbReference type="Proteomes" id="UP000812440"/>
    </source>
</evidence>
<feature type="compositionally biased region" description="Basic and acidic residues" evidence="1">
    <location>
        <begin position="1980"/>
        <end position="1998"/>
    </location>
</feature>
<dbReference type="EMBL" id="JAACNH010000003">
    <property type="protein sequence ID" value="KAG8447828.1"/>
    <property type="molecule type" value="Genomic_DNA"/>
</dbReference>
<accession>A0A8T2JV88</accession>
<comment type="caution">
    <text evidence="3">The sequence shown here is derived from an EMBL/GenBank/DDBJ whole genome shotgun (WGS) entry which is preliminary data.</text>
</comment>
<dbReference type="Pfam" id="PF24889">
    <property type="entry name" value="CCTL2_WNK"/>
    <property type="match status" value="1"/>
</dbReference>
<dbReference type="Proteomes" id="UP000812440">
    <property type="component" value="Chromosome 8_10"/>
</dbReference>
<feature type="region of interest" description="Disordered" evidence="1">
    <location>
        <begin position="1104"/>
        <end position="1143"/>
    </location>
</feature>
<dbReference type="Gene3D" id="3.10.20.90">
    <property type="entry name" value="Phosphatidylinositol 3-kinase Catalytic Subunit, Chain A, domain 1"/>
    <property type="match status" value="1"/>
</dbReference>
<dbReference type="FunFam" id="3.10.20.90:FF:000166">
    <property type="entry name" value="serine/threonine-protein kinase WNK3 isoform X1"/>
    <property type="match status" value="1"/>
</dbReference>
<feature type="compositionally biased region" description="Low complexity" evidence="1">
    <location>
        <begin position="854"/>
        <end position="870"/>
    </location>
</feature>
<feature type="region of interest" description="Disordered" evidence="1">
    <location>
        <begin position="1702"/>
        <end position="1758"/>
    </location>
</feature>
<feature type="compositionally biased region" description="Polar residues" evidence="1">
    <location>
        <begin position="1676"/>
        <end position="1689"/>
    </location>
</feature>
<reference evidence="3" key="1">
    <citation type="thesis" date="2020" institute="ProQuest LLC" country="789 East Eisenhower Parkway, Ann Arbor, MI, USA">
        <title>Comparative Genomics and Chromosome Evolution.</title>
        <authorList>
            <person name="Mudd A.B."/>
        </authorList>
    </citation>
    <scope>NUCLEOTIDE SEQUENCE</scope>
    <source>
        <strain evidence="3">Female2</strain>
        <tissue evidence="3">Blood</tissue>
    </source>
</reference>
<evidence type="ECO:0000313" key="3">
    <source>
        <dbReference type="EMBL" id="KAG8447828.1"/>
    </source>
</evidence>
<feature type="region of interest" description="Disordered" evidence="1">
    <location>
        <begin position="1279"/>
        <end position="1300"/>
    </location>
</feature>
<evidence type="ECO:0000256" key="1">
    <source>
        <dbReference type="SAM" id="MobiDB-lite"/>
    </source>
</evidence>
<feature type="compositionally biased region" description="Polar residues" evidence="1">
    <location>
        <begin position="1849"/>
        <end position="1865"/>
    </location>
</feature>
<proteinExistence type="predicted"/>
<feature type="compositionally biased region" description="Polar residues" evidence="1">
    <location>
        <begin position="1393"/>
        <end position="1429"/>
    </location>
</feature>
<feature type="compositionally biased region" description="Basic and acidic residues" evidence="1">
    <location>
        <begin position="1913"/>
        <end position="1924"/>
    </location>
</feature>
<feature type="domain" description="Serine/threonine-protein kinase WNK CCTL2" evidence="2">
    <location>
        <begin position="1311"/>
        <end position="1381"/>
    </location>
</feature>
<organism evidence="3 4">
    <name type="scientific">Hymenochirus boettgeri</name>
    <name type="common">Congo dwarf clawed frog</name>
    <dbReference type="NCBI Taxonomy" id="247094"/>
    <lineage>
        <taxon>Eukaryota</taxon>
        <taxon>Metazoa</taxon>
        <taxon>Chordata</taxon>
        <taxon>Craniata</taxon>
        <taxon>Vertebrata</taxon>
        <taxon>Euteleostomi</taxon>
        <taxon>Amphibia</taxon>
        <taxon>Batrachia</taxon>
        <taxon>Anura</taxon>
        <taxon>Pipoidea</taxon>
        <taxon>Pipidae</taxon>
        <taxon>Pipinae</taxon>
        <taxon>Hymenochirus</taxon>
    </lineage>
</organism>
<dbReference type="OrthoDB" id="4062651at2759"/>
<feature type="compositionally biased region" description="Polar residues" evidence="1">
    <location>
        <begin position="2085"/>
        <end position="2095"/>
    </location>
</feature>
<feature type="compositionally biased region" description="Acidic residues" evidence="1">
    <location>
        <begin position="1947"/>
        <end position="1958"/>
    </location>
</feature>
<feature type="region of interest" description="Disordered" evidence="1">
    <location>
        <begin position="851"/>
        <end position="870"/>
    </location>
</feature>
<sequence length="2210" mass="241541">MLACPSGSAFIQSAAVDAQIGTQGLDSNMTFANEHNIPLCNALDPSMLPVMQPSFSALSPKLIPGQMTSQQTAVQLDTCNMTGMQRIADASALLPVCHPSLMGQYSSSMQSTLQSMQNVMGAQMGSQQQLPPNPVQQPMISTQDPLNYTATIQQGTNIQIQSNMEQIQSAKQTSYQTSLPLQQHILQPAALEQPSKCLETGVAKAMPQACVERPSEDLILTAQTSLHALSSDIRLSEPCNLSTHHDRSGTVQQTLTSSMHEQVSYTQPTAPHHGVQQASHELEKAFNMVVKPSEGEQPMFSPQLVNVKASEQSFSPQKTSNPLEQPLYIQIPPLDIYGQQGVVASDQTLCSQRVILASDQPLYREGTSHLPNQSLYATQTSTQHAFPHTSEHLMHVQQVPSVSDQVVYTEISTKPAEQPAYIQSIVSAEKPAYSQQVFSEEQKSNQQVIHAKDQQVYIQQEQLMYSQQGIPTQQPTYMQHGIPTAQPAYPQQAIPASQPLYTQQAFPAQHPMYAQQSIPSQLPVYAQQANPTETVMYIQQRVQNDSPVYTQQAAVKAEQVAFTQQVEQHVSPQQVVLKGDQLVYVQHEQPLHSHHTVQQTDQLQFVQQALPQADQIYVKHTVSNDPLLYPHPTIAAEKQLYSQQTISSGQTVYPQQAASADLPVYVQQTVSSGQPDYPHQPVCPEQSVFSQQIVSTDQQLYTQQALSADHPVYTPQNVAHVEQTTYQQPILLSMEPTVYTLQGMPHLDKSIYQQEAFNIAEHRLNIQQTAPSGQVIYTREAHLPSEQQTYIPQATADHAMYGIQPDSFSCQSITNQQVPPSTDQSVFKQSNSQCIGNTCDQLSYSQNVVSSSDPQMYSSKSMPSSAYASQPLPSTEQVYVQKTDPDQLYTNQTVQQSDASIYISQTVTLSQHPGNTLLQNSISSSEKLVLHAHNVESTSQQTCVQPSDGFSCVPKTLPLTEQITYPVHPAPTAELPISAQQKLSFENVGLQAVQTNIMPPQGLKSEQLTDYHVYTQQPIQSPGPNLSLIKVQEYETCQSSFTPSQASEIQNYSTSLGTQQENNPLVHLPVQSLAQLGVPGVHSSDQGQVPSVQATAQKVNNLQSTVHQKSALPPQDPSLQSSCIQHGPVHGYDPLTFGQTPNLQSKSAFQPLQSLPSQPQSASLEQPADFPLLQHHPPVQVAGPDNQELCSESLQQQLHPIGYATHPGHQQGWPITGLTSESSVLHTDVYQSAVTAPQTQHPEQESEQSLQPVYQAGAPEQHVIQKQDSLQCAFGESPNIQENIAGNGKQDKTKQRRASCPRPDKIARFILTVLQVSSSGENMVECQLETHNNKMVTFKFDADGDAPEDIAHYMVEDDFVLEAEKEKFIEELRMIVTQAQEILRKIPTEGRTESVQSEANSQTGPSEHSQMTVPASAQTGGESVPQSSPVGRWRFFINQTIKNREAQSSFVFQSALIKVPSTTAVESNNESSQSLPEHSATAHSCSHLSDYTVPEVLHPKDDQIFTTETEPATVPLNNIDENEILSCTVNNNATNAVEMKSESENCNDNIPAVTEGLQLDFTSVSAQEAQGAECPVYILDPSSAGILSTESTAGLSLGLAMSDSVFLAETAVLSQTPVSEASLVHSASLQESDSEGPPKIDFVDNRIKTLDEKLRTLLYQDSSASSYADSHKETQSTESPLSSSAEDTLSCSVPEALKVNNTGLLATPEEEESIESPALRDHKDAITVPGELTPSESSEDAGVPGSSSQACPKRSLGTGATHLQTGVEEEGASLDMADTTQRVVEALAECALSEGPKTSAFKRGRFQVVSVPQQEETNANESVDAPSLCLHNNTLLEETESADAKAGGTPQSASTVCETDASSLTPDRELEETSANGSRAPSCSALCNEDVKKQSGFKKQPSSDSELSAAPGRPEESRNKEKEAGQYPQGERMYHQEQYSPSSPMSSDDESELEDEDLKVELQKLREKHIQEVVTLQAQQDRELQEVYERVRSSRENKAQSSDTSFQPLSPRRPRSLKSKQRSRPQSLTHMDHGFGLSDHQCSESNSDACQHSISEKKSMFTDDFHKLVDDWAKENVGNPLLKPSLNQIKQNQSRPEPDSRSRTYESTTSATGYSTSWVPSLPQVHNTGSTAASQSLMYTNFTAGAVSTYPMQQACQFNALSSTGYPVQWAAQNSVLPSPHLATYQPGIGVQAFTSHAAQKATTIPTSPK</sequence>
<gene>
    <name evidence="3" type="ORF">GDO86_015074</name>
</gene>
<keyword evidence="4" id="KW-1185">Reference proteome</keyword>
<feature type="region of interest" description="Disordered" evidence="1">
    <location>
        <begin position="1387"/>
        <end position="1429"/>
    </location>
</feature>
<evidence type="ECO:0000259" key="2">
    <source>
        <dbReference type="Pfam" id="PF24889"/>
    </source>
</evidence>
<feature type="compositionally biased region" description="Basic residues" evidence="1">
    <location>
        <begin position="2012"/>
        <end position="2023"/>
    </location>
</feature>
<feature type="region of interest" description="Disordered" evidence="1">
    <location>
        <begin position="1974"/>
        <end position="2047"/>
    </location>
</feature>